<evidence type="ECO:0000256" key="7">
    <source>
        <dbReference type="ARBA" id="ARBA00022694"/>
    </source>
</evidence>
<dbReference type="EC" id="2.1.1.33" evidence="3"/>
<evidence type="ECO:0000256" key="4">
    <source>
        <dbReference type="ARBA" id="ARBA00022603"/>
    </source>
</evidence>
<dbReference type="InterPro" id="IPR029063">
    <property type="entry name" value="SAM-dependent_MTases_sf"/>
</dbReference>
<dbReference type="Gene3D" id="3.40.50.150">
    <property type="entry name" value="Vaccinia Virus protein VP39"/>
    <property type="match status" value="1"/>
</dbReference>
<dbReference type="PANTHER" id="PTHR13610:SF9">
    <property type="entry name" value="FI06469P"/>
    <property type="match status" value="1"/>
</dbReference>
<feature type="transmembrane region" description="Helical" evidence="8">
    <location>
        <begin position="31"/>
        <end position="48"/>
    </location>
</feature>
<dbReference type="KEGG" id="npv:OHM77_11520"/>
<evidence type="ECO:0000313" key="9">
    <source>
        <dbReference type="EMBL" id="WIM05306.1"/>
    </source>
</evidence>
<dbReference type="Proteomes" id="UP001234916">
    <property type="component" value="Chromosome"/>
</dbReference>
<dbReference type="SUPFAM" id="SSF53335">
    <property type="entry name" value="S-adenosyl-L-methionine-dependent methyltransferases"/>
    <property type="match status" value="1"/>
</dbReference>
<keyword evidence="8" id="KW-0472">Membrane</keyword>
<dbReference type="PANTHER" id="PTHR13610">
    <property type="entry name" value="METHYLTRANSFERASE DOMAIN-CONTAINING PROTEIN"/>
    <property type="match status" value="1"/>
</dbReference>
<dbReference type="GO" id="GO:0016279">
    <property type="term" value="F:protein-lysine N-methyltransferase activity"/>
    <property type="evidence" value="ECO:0007669"/>
    <property type="project" value="InterPro"/>
</dbReference>
<evidence type="ECO:0000256" key="6">
    <source>
        <dbReference type="ARBA" id="ARBA00022691"/>
    </source>
</evidence>
<dbReference type="InterPro" id="IPR003358">
    <property type="entry name" value="tRNA_(Gua-N-7)_MeTrfase_Trmb"/>
</dbReference>
<organism evidence="9">
    <name type="scientific">Candidatus Nitricoxidivorans perseverans</name>
    <dbReference type="NCBI Taxonomy" id="2975601"/>
    <lineage>
        <taxon>Bacteria</taxon>
        <taxon>Pseudomonadati</taxon>
        <taxon>Pseudomonadota</taxon>
        <taxon>Betaproteobacteria</taxon>
        <taxon>Nitrosomonadales</taxon>
        <taxon>Sterolibacteriaceae</taxon>
        <taxon>Candidatus Nitricoxidivorans</taxon>
    </lineage>
</organism>
<proteinExistence type="predicted"/>
<keyword evidence="4" id="KW-0489">Methyltransferase</keyword>
<gene>
    <name evidence="9" type="ORF">OHM77_11520</name>
</gene>
<keyword evidence="8" id="KW-1133">Transmembrane helix</keyword>
<comment type="catalytic activity">
    <reaction evidence="1">
        <text>guanosine(46) in tRNA + S-adenosyl-L-methionine = N(7)-methylguanosine(46) in tRNA + S-adenosyl-L-homocysteine</text>
        <dbReference type="Rhea" id="RHEA:42708"/>
        <dbReference type="Rhea" id="RHEA-COMP:10188"/>
        <dbReference type="Rhea" id="RHEA-COMP:10189"/>
        <dbReference type="ChEBI" id="CHEBI:57856"/>
        <dbReference type="ChEBI" id="CHEBI:59789"/>
        <dbReference type="ChEBI" id="CHEBI:74269"/>
        <dbReference type="ChEBI" id="CHEBI:74480"/>
        <dbReference type="EC" id="2.1.1.33"/>
    </reaction>
</comment>
<sequence>MPPIRTALIAQILGGLAAVVFTIVFRPDIPPGWYLAAFVLLLLVFWRTDKSRVPIFLTNATTADAVATLLPRSPCRFIDLGCGDGGLLRRLARARPDCDFLGIEHAPLPWLWAKLAALGLPNCHIRHGNFWRRHLGQFDVVYAFLSPAPMPRLWVKAQGEMRPDALLISNSFPAPGAEPVRVVEVDDRRQSRLYCYRPPPLREVGKNKGSIASHFRPFPPASITNNPV</sequence>
<evidence type="ECO:0000256" key="3">
    <source>
        <dbReference type="ARBA" id="ARBA00011977"/>
    </source>
</evidence>
<reference evidence="9" key="1">
    <citation type="journal article" date="2023" name="Nat. Microbiol.">
        <title>Enrichment and characterization of a nitric oxide-reducing microbial community in a continuous bioreactor.</title>
        <authorList>
            <person name="Garrido-Amador P."/>
            <person name="Stortenbeker N."/>
            <person name="Wessels H.J.C.T."/>
            <person name="Speth D.R."/>
            <person name="Garcia-Heredia I."/>
            <person name="Kartal B."/>
        </authorList>
    </citation>
    <scope>NUCLEOTIDE SEQUENCE</scope>
    <source>
        <strain evidence="9">MAG1</strain>
    </source>
</reference>
<evidence type="ECO:0000256" key="2">
    <source>
        <dbReference type="ARBA" id="ARBA00003015"/>
    </source>
</evidence>
<dbReference type="AlphaFoldDB" id="A0AA49FJL4"/>
<evidence type="ECO:0000256" key="1">
    <source>
        <dbReference type="ARBA" id="ARBA00000142"/>
    </source>
</evidence>
<dbReference type="CDD" id="cd02440">
    <property type="entry name" value="AdoMet_MTases"/>
    <property type="match status" value="1"/>
</dbReference>
<dbReference type="InterPro" id="IPR026170">
    <property type="entry name" value="FAM173A/B"/>
</dbReference>
<accession>A0AA49FJL4</accession>
<protein>
    <recommendedName>
        <fullName evidence="3">tRNA (guanine(46)-N(7))-methyltransferase</fullName>
        <ecNumber evidence="3">2.1.1.33</ecNumber>
    </recommendedName>
</protein>
<dbReference type="GO" id="GO:0008176">
    <property type="term" value="F:tRNA (guanine(46)-N7)-methyltransferase activity"/>
    <property type="evidence" value="ECO:0007669"/>
    <property type="project" value="UniProtKB-EC"/>
</dbReference>
<dbReference type="EMBL" id="CP107246">
    <property type="protein sequence ID" value="WIM05306.1"/>
    <property type="molecule type" value="Genomic_DNA"/>
</dbReference>
<keyword evidence="6" id="KW-0949">S-adenosyl-L-methionine</keyword>
<evidence type="ECO:0000256" key="8">
    <source>
        <dbReference type="SAM" id="Phobius"/>
    </source>
</evidence>
<comment type="function">
    <text evidence="2">Catalyzes the formation of N(7)-methylguanine at position 46 (m7G46) in tRNA.</text>
</comment>
<keyword evidence="8" id="KW-0812">Transmembrane</keyword>
<keyword evidence="5" id="KW-0808">Transferase</keyword>
<evidence type="ECO:0000256" key="5">
    <source>
        <dbReference type="ARBA" id="ARBA00022679"/>
    </source>
</evidence>
<dbReference type="Pfam" id="PF02390">
    <property type="entry name" value="Methyltransf_4"/>
    <property type="match status" value="1"/>
</dbReference>
<keyword evidence="7" id="KW-0819">tRNA processing</keyword>
<feature type="transmembrane region" description="Helical" evidence="8">
    <location>
        <begin position="7"/>
        <end position="25"/>
    </location>
</feature>
<name>A0AA49FJL4_9PROT</name>